<proteinExistence type="predicted"/>
<feature type="signal peptide" evidence="3">
    <location>
        <begin position="1"/>
        <end position="28"/>
    </location>
</feature>
<evidence type="ECO:0000256" key="3">
    <source>
        <dbReference type="SAM" id="SignalP"/>
    </source>
</evidence>
<accession>A0A8J7IQ17</accession>
<evidence type="ECO:0000256" key="1">
    <source>
        <dbReference type="ARBA" id="ARBA00022729"/>
    </source>
</evidence>
<dbReference type="InterPro" id="IPR032309">
    <property type="entry name" value="DUF4983"/>
</dbReference>
<dbReference type="PANTHER" id="PTHR10151">
    <property type="entry name" value="ECTONUCLEOTIDE PYROPHOSPHATASE/PHOSPHODIESTERASE"/>
    <property type="match status" value="1"/>
</dbReference>
<dbReference type="EMBL" id="JAELVQ010000017">
    <property type="protein sequence ID" value="MBJ6368937.1"/>
    <property type="molecule type" value="Genomic_DNA"/>
</dbReference>
<dbReference type="InterPro" id="IPR006558">
    <property type="entry name" value="LamG-like"/>
</dbReference>
<dbReference type="SUPFAM" id="SSF49899">
    <property type="entry name" value="Concanavalin A-like lectins/glucanases"/>
    <property type="match status" value="1"/>
</dbReference>
<evidence type="ECO:0000256" key="2">
    <source>
        <dbReference type="ARBA" id="ARBA00023157"/>
    </source>
</evidence>
<evidence type="ECO:0000313" key="6">
    <source>
        <dbReference type="Proteomes" id="UP000610931"/>
    </source>
</evidence>
<dbReference type="Gene3D" id="3.40.720.10">
    <property type="entry name" value="Alkaline Phosphatase, subunit A"/>
    <property type="match status" value="1"/>
</dbReference>
<keyword evidence="6" id="KW-1185">Reference proteome</keyword>
<dbReference type="Pfam" id="PF01663">
    <property type="entry name" value="Phosphodiest"/>
    <property type="match status" value="2"/>
</dbReference>
<organism evidence="5 6">
    <name type="scientific">Snuella sedimenti</name>
    <dbReference type="NCBI Taxonomy" id="2798802"/>
    <lineage>
        <taxon>Bacteria</taxon>
        <taxon>Pseudomonadati</taxon>
        <taxon>Bacteroidota</taxon>
        <taxon>Flavobacteriia</taxon>
        <taxon>Flavobacteriales</taxon>
        <taxon>Flavobacteriaceae</taxon>
        <taxon>Snuella</taxon>
    </lineage>
</organism>
<dbReference type="PROSITE" id="PS51257">
    <property type="entry name" value="PROKAR_LIPOPROTEIN"/>
    <property type="match status" value="1"/>
</dbReference>
<reference evidence="5" key="1">
    <citation type="submission" date="2020-12" db="EMBL/GenBank/DDBJ databases">
        <title>Snuella sp. nov., isolated from sediment in Incheon.</title>
        <authorList>
            <person name="Kim W."/>
        </authorList>
    </citation>
    <scope>NUCLEOTIDE SEQUENCE</scope>
    <source>
        <strain evidence="5">CAU 1569</strain>
    </source>
</reference>
<dbReference type="InterPro" id="IPR013320">
    <property type="entry name" value="ConA-like_dom_sf"/>
</dbReference>
<protein>
    <submittedName>
        <fullName evidence="5">Alkaline phosphatase family protein</fullName>
    </submittedName>
</protein>
<dbReference type="RefSeq" id="WP_199115698.1">
    <property type="nucleotide sequence ID" value="NZ_JAELVQ010000017.1"/>
</dbReference>
<sequence>MILKKGNYIVLISSFCLMVVGCSGSTNSEEVTDPNPEPEAIKNKVLIIGIDGCRPDALMVANTPNVDALISNATYSLDARCLFTTSSGPGWTSMLSGVWQDKHNVTNNSYSSPNFAGYPHFFKHVEQDDPDNRTVSIVQWNPINDYMASLQADVVINADTDDDVKNAVANELTNNDPTVLFVQLSNVDFAGHSTGFAPDNPNYINAIEVVDTQIGSIISALKKRKTYSEENWLVLLSTDHGGLGTSHGGPSDEERTIFVIASGDEIPNKKIEATTEQIVIPPANNCLNSNTELWFENAYAQVSHNSDFNFGSDKDFTLECRIRSAVAGDVQIIGKKNWSSGLNKGFVFSFSPSNSNFKVNVGDGANRVDVNAGEITDNEWHTVSTTFDRDGLLKVYVDGELKGSASMSSIGDIDNNLPFTIGADGNLNWKYKGYVAEVRLFDVLLDASDIDEWKCKVLDNTHLKYTNVLAHWKLTEGAGTDILDSAPNGHNGTLVNAVWKDATVSTVEIMKNYDNTPRTVDVAVTALNHLCIDIDSSWNLEGNSIIDTSCPN</sequence>
<dbReference type="Pfam" id="PF13385">
    <property type="entry name" value="Laminin_G_3"/>
    <property type="match status" value="1"/>
</dbReference>
<keyword evidence="1 3" id="KW-0732">Signal</keyword>
<name>A0A8J7IQ17_9FLAO</name>
<dbReference type="SUPFAM" id="SSF53649">
    <property type="entry name" value="Alkaline phosphatase-like"/>
    <property type="match status" value="1"/>
</dbReference>
<dbReference type="PANTHER" id="PTHR10151:SF120">
    <property type="entry name" value="BIS(5'-ADENOSYL)-TRIPHOSPHATASE"/>
    <property type="match status" value="1"/>
</dbReference>
<dbReference type="Pfam" id="PF16356">
    <property type="entry name" value="DUF4983"/>
    <property type="match status" value="1"/>
</dbReference>
<keyword evidence="2" id="KW-1015">Disulfide bond</keyword>
<dbReference type="Proteomes" id="UP000610931">
    <property type="component" value="Unassembled WGS sequence"/>
</dbReference>
<dbReference type="GO" id="GO:0004553">
    <property type="term" value="F:hydrolase activity, hydrolyzing O-glycosyl compounds"/>
    <property type="evidence" value="ECO:0007669"/>
    <property type="project" value="UniProtKB-ARBA"/>
</dbReference>
<dbReference type="SMART" id="SM00560">
    <property type="entry name" value="LamGL"/>
    <property type="match status" value="1"/>
</dbReference>
<dbReference type="Gene3D" id="2.60.120.200">
    <property type="match status" value="1"/>
</dbReference>
<dbReference type="InterPro" id="IPR017850">
    <property type="entry name" value="Alkaline_phosphatase_core_sf"/>
</dbReference>
<comment type="caution">
    <text evidence="5">The sequence shown here is derived from an EMBL/GenBank/DDBJ whole genome shotgun (WGS) entry which is preliminary data.</text>
</comment>
<dbReference type="InterPro" id="IPR002591">
    <property type="entry name" value="Phosphodiest/P_Trfase"/>
</dbReference>
<gene>
    <name evidence="5" type="ORF">JF259_12640</name>
</gene>
<feature type="chain" id="PRO_5035192346" evidence="3">
    <location>
        <begin position="29"/>
        <end position="552"/>
    </location>
</feature>
<evidence type="ECO:0000313" key="5">
    <source>
        <dbReference type="EMBL" id="MBJ6368937.1"/>
    </source>
</evidence>
<dbReference type="AlphaFoldDB" id="A0A8J7IQ17"/>
<evidence type="ECO:0000259" key="4">
    <source>
        <dbReference type="SMART" id="SM00560"/>
    </source>
</evidence>
<dbReference type="GO" id="GO:0005975">
    <property type="term" value="P:carbohydrate metabolic process"/>
    <property type="evidence" value="ECO:0007669"/>
    <property type="project" value="UniProtKB-ARBA"/>
</dbReference>
<feature type="domain" description="LamG-like jellyroll fold" evidence="4">
    <location>
        <begin position="314"/>
        <end position="448"/>
    </location>
</feature>